<dbReference type="InterPro" id="IPR027417">
    <property type="entry name" value="P-loop_NTPase"/>
</dbReference>
<dbReference type="EMBL" id="QGKU01000030">
    <property type="protein sequence ID" value="PWR03152.1"/>
    <property type="molecule type" value="Genomic_DNA"/>
</dbReference>
<feature type="coiled-coil region" evidence="1">
    <location>
        <begin position="821"/>
        <end position="855"/>
    </location>
</feature>
<sequence>MRLRTLDLIRYGRFTDRTLDFGPAGDGPDVAIVYGPNEAGKSTALHAWLDLLFEMPLQHRYAFQHARKDMLIGATLETADGPLTLRRTGQRTGSLTDARGRAVDERRLEVLLHGLDRDAYRTRFSLDDRVLREGGEEIAKAQGDLGQLLYAGSSGLSGFAETLRQAQEEIDGFHKPRGRSTVLAEARNTLRGIEDRLDAARLDPRRFDALQAEAAAADAALAEAGAKRDYAKRALRLREAADARRDLSREIDVLTDRLADHPAGPDLPPEAAARLAQALEALTVAREGRARADEALADAERRRADQTPDPDGLRIGALLAELEDVPFGDGQTLVMRATAADADLGNRRAERDRLRTSVRMLAERLAGPEADPAHVVLARDVMSAIRDAALDLRAARTGRDEARRTLAAARDGLGPSEVMPDGSEALADALAALDSLRLDPEALAATARDAALAADLAAAGLPSGWDVLTEAGLPTAAELRAAEQAVQAAAAEVAKADGAAADAAEALAAQTAALEAETGLGDVVTDADIAASRAARDRLWSTHRGALDAASADAFAEAMAQDDAARDRHGASREARAHRARMEAEVHLLRERLARRTDAAQAARAAQETPLGAAAQLAGRLGLDPSVSPAVFAERREALIAAAGARLAAEAAQADHARALDASNAALRAVAGAVREVGGTVSAMPDGLPAARRLRSDLDERRARIASRQEAAGVVRKLEAAEARCAAAVTDAEAALTRLTAGLWCAGLSGEALLRLYDDLAELGEQHAALGELERRVARMQDALDAFDTRAGDLIAALGDEARGASVAGLLRAARDRAAAAGAADRAIAAAQRDAAAAREEQKRLDRKIASAIDRRDAVFAGQDSVPGEDPEAALARLLARDELRAQIASLSKERTALAEWHDPAALAEEEAQDDPVRTEALTDTVKEAEAARDHALGRRAEARAALDVALNGEGGVDLAQERAAVLEELREAARRAALTRIGLVAAAGALRRLREDRRGPMLQATEAAFRQMTGGEWPRLEAQPTGSGERLVGIRNGAAVPADAMSTGTRGQLYLALRVAGHADFTDRFGPLPFLTDDILETFDDDRAAAALRLAAEMGRMGQAILFTHHRHLVQMAEDEIPGLRIIDLQAN</sequence>
<dbReference type="Pfam" id="PF13514">
    <property type="entry name" value="AAA_27"/>
    <property type="match status" value="1"/>
</dbReference>
<proteinExistence type="predicted"/>
<dbReference type="PANTHER" id="PTHR41259:SF1">
    <property type="entry name" value="DOUBLE-STRAND BREAK REPAIR RAD50 ATPASE, PUTATIVE-RELATED"/>
    <property type="match status" value="1"/>
</dbReference>
<evidence type="ECO:0000256" key="1">
    <source>
        <dbReference type="SAM" id="Coils"/>
    </source>
</evidence>
<dbReference type="PANTHER" id="PTHR41259">
    <property type="entry name" value="DOUBLE-STRAND BREAK REPAIR RAD50 ATPASE, PUTATIVE-RELATED"/>
    <property type="match status" value="1"/>
</dbReference>
<protein>
    <recommendedName>
        <fullName evidence="2">YhaN AAA domain-containing protein</fullName>
    </recommendedName>
</protein>
<dbReference type="Proteomes" id="UP000245680">
    <property type="component" value="Unassembled WGS sequence"/>
</dbReference>
<gene>
    <name evidence="3" type="ORF">DKT77_08015</name>
</gene>
<accession>A0A2V2LDK7</accession>
<dbReference type="OrthoDB" id="9764467at2"/>
<evidence type="ECO:0000313" key="4">
    <source>
        <dbReference type="Proteomes" id="UP000245680"/>
    </source>
</evidence>
<dbReference type="Gene3D" id="3.40.50.300">
    <property type="entry name" value="P-loop containing nucleotide triphosphate hydrolases"/>
    <property type="match status" value="2"/>
</dbReference>
<dbReference type="SUPFAM" id="SSF52540">
    <property type="entry name" value="P-loop containing nucleoside triphosphate hydrolases"/>
    <property type="match status" value="1"/>
</dbReference>
<evidence type="ECO:0000259" key="2">
    <source>
        <dbReference type="Pfam" id="PF13514"/>
    </source>
</evidence>
<feature type="domain" description="YhaN AAA" evidence="2">
    <location>
        <begin position="1"/>
        <end position="205"/>
    </location>
</feature>
<keyword evidence="4" id="KW-1185">Reference proteome</keyword>
<dbReference type="AlphaFoldDB" id="A0A2V2LDK7"/>
<dbReference type="RefSeq" id="WP_109811186.1">
    <property type="nucleotide sequence ID" value="NZ_QGKU01000030.1"/>
</dbReference>
<keyword evidence="1" id="KW-0175">Coiled coil</keyword>
<dbReference type="InterPro" id="IPR038734">
    <property type="entry name" value="YhaN_AAA"/>
</dbReference>
<comment type="caution">
    <text evidence="3">The sequence shown here is derived from an EMBL/GenBank/DDBJ whole genome shotgun (WGS) entry which is preliminary data.</text>
</comment>
<evidence type="ECO:0000313" key="3">
    <source>
        <dbReference type="EMBL" id="PWR03152.1"/>
    </source>
</evidence>
<organism evidence="3 4">
    <name type="scientific">Meridianimarinicoccus roseus</name>
    <dbReference type="NCBI Taxonomy" id="2072018"/>
    <lineage>
        <taxon>Bacteria</taxon>
        <taxon>Pseudomonadati</taxon>
        <taxon>Pseudomonadota</taxon>
        <taxon>Alphaproteobacteria</taxon>
        <taxon>Rhodobacterales</taxon>
        <taxon>Paracoccaceae</taxon>
        <taxon>Meridianimarinicoccus</taxon>
    </lineage>
</organism>
<reference evidence="3 4" key="1">
    <citation type="submission" date="2018-05" db="EMBL/GenBank/DDBJ databases">
        <title>Rhodobacteraceae gen. nov., sp. nov. isolated from sea water.</title>
        <authorList>
            <person name="Ren Y."/>
        </authorList>
    </citation>
    <scope>NUCLEOTIDE SEQUENCE [LARGE SCALE GENOMIC DNA]</scope>
    <source>
        <strain evidence="3 4">TG-679</strain>
    </source>
</reference>
<name>A0A2V2LDK7_9RHOB</name>